<keyword evidence="4" id="KW-1185">Reference proteome</keyword>
<dbReference type="AlphaFoldDB" id="A0A6I4TYG8"/>
<evidence type="ECO:0000256" key="2">
    <source>
        <dbReference type="SAM" id="Phobius"/>
    </source>
</evidence>
<feature type="transmembrane region" description="Helical" evidence="2">
    <location>
        <begin position="27"/>
        <end position="51"/>
    </location>
</feature>
<evidence type="ECO:0000313" key="4">
    <source>
        <dbReference type="Proteomes" id="UP000429229"/>
    </source>
</evidence>
<organism evidence="3 4">
    <name type="scientific">Alteriqipengyuania halimionae</name>
    <dbReference type="NCBI Taxonomy" id="1926630"/>
    <lineage>
        <taxon>Bacteria</taxon>
        <taxon>Pseudomonadati</taxon>
        <taxon>Pseudomonadota</taxon>
        <taxon>Alphaproteobacteria</taxon>
        <taxon>Sphingomonadales</taxon>
        <taxon>Erythrobacteraceae</taxon>
        <taxon>Alteriqipengyuania</taxon>
    </lineage>
</organism>
<feature type="region of interest" description="Disordered" evidence="1">
    <location>
        <begin position="66"/>
        <end position="97"/>
    </location>
</feature>
<feature type="region of interest" description="Disordered" evidence="1">
    <location>
        <begin position="1"/>
        <end position="28"/>
    </location>
</feature>
<dbReference type="Proteomes" id="UP000429229">
    <property type="component" value="Unassembled WGS sequence"/>
</dbReference>
<evidence type="ECO:0008006" key="5">
    <source>
        <dbReference type="Google" id="ProtNLM"/>
    </source>
</evidence>
<accession>A0A6I4TYG8</accession>
<evidence type="ECO:0000313" key="3">
    <source>
        <dbReference type="EMBL" id="MXP08658.1"/>
    </source>
</evidence>
<evidence type="ECO:0000256" key="1">
    <source>
        <dbReference type="SAM" id="MobiDB-lite"/>
    </source>
</evidence>
<dbReference type="OrthoDB" id="7432270at2"/>
<keyword evidence="2" id="KW-0472">Membrane</keyword>
<comment type="caution">
    <text evidence="3">The sequence shown here is derived from an EMBL/GenBank/DDBJ whole genome shotgun (WGS) entry which is preliminary data.</text>
</comment>
<protein>
    <recommendedName>
        <fullName evidence="5">Inner membrane protein</fullName>
    </recommendedName>
</protein>
<name>A0A6I4TYG8_9SPHN</name>
<dbReference type="EMBL" id="WTYR01000001">
    <property type="protein sequence ID" value="MXP08658.1"/>
    <property type="molecule type" value="Genomic_DNA"/>
</dbReference>
<reference evidence="3 4" key="1">
    <citation type="submission" date="2019-12" db="EMBL/GenBank/DDBJ databases">
        <title>Genomic-based taxomic classification of the family Erythrobacteraceae.</title>
        <authorList>
            <person name="Xu L."/>
        </authorList>
    </citation>
    <scope>NUCLEOTIDE SEQUENCE [LARGE SCALE GENOMIC DNA]</scope>
    <source>
        <strain evidence="3 4">LMG 29519</strain>
    </source>
</reference>
<proteinExistence type="predicted"/>
<sequence length="316" mass="34417">MADEVFNRMKSPSDGGARKTSAPKKGLGWPTIAGITAGAFVVGILLMMYLVSGGYVDIQRFGETEQPQQVAGTLPEEDAKASPTPTPTETVESSTPEEKVAQAVAAPMEQRLAGLESRLNDLDLRAQAARGNAGRAEGLLVAFATRRALERGADLGYLRDQLRLRFEDAQPNAVAAVFAVADDPVTLDDLIRRLDALAPRLGDTSDRTSGWRRVRNEFASLFTIRRAETASPRPELRIERAQQFLQVGRIEPAIEEVSALPNADAATDWLADARRFLAAQRALERLEMAAILEPRALQDSQGQRIDQRSAASEPED</sequence>
<keyword evidence="2" id="KW-1133">Transmembrane helix</keyword>
<dbReference type="RefSeq" id="WP_160615193.1">
    <property type="nucleotide sequence ID" value="NZ_WTYR01000001.1"/>
</dbReference>
<gene>
    <name evidence="3" type="ORF">GRI68_00490</name>
</gene>
<feature type="region of interest" description="Disordered" evidence="1">
    <location>
        <begin position="297"/>
        <end position="316"/>
    </location>
</feature>
<keyword evidence="2" id="KW-0812">Transmembrane</keyword>